<feature type="domain" description="EF-hand" evidence="2">
    <location>
        <begin position="29"/>
        <end position="64"/>
    </location>
</feature>
<dbReference type="AlphaFoldDB" id="A0A254PZU5"/>
<dbReference type="OrthoDB" id="5461251at2"/>
<dbReference type="EMBL" id="NGUO01000008">
    <property type="protein sequence ID" value="OWS71814.1"/>
    <property type="molecule type" value="Genomic_DNA"/>
</dbReference>
<dbReference type="SUPFAM" id="SSF47473">
    <property type="entry name" value="EF-hand"/>
    <property type="match status" value="1"/>
</dbReference>
<comment type="caution">
    <text evidence="3">The sequence shown here is derived from an EMBL/GenBank/DDBJ whole genome shotgun (WGS) entry which is preliminary data.</text>
</comment>
<gene>
    <name evidence="3" type="ORF">CBI30_05015</name>
</gene>
<organism evidence="3 4">
    <name type="scientific">Polynucleobacter aenigmaticus</name>
    <dbReference type="NCBI Taxonomy" id="1743164"/>
    <lineage>
        <taxon>Bacteria</taxon>
        <taxon>Pseudomonadati</taxon>
        <taxon>Pseudomonadota</taxon>
        <taxon>Betaproteobacteria</taxon>
        <taxon>Burkholderiales</taxon>
        <taxon>Burkholderiaceae</taxon>
        <taxon>Polynucleobacter</taxon>
    </lineage>
</organism>
<evidence type="ECO:0000256" key="1">
    <source>
        <dbReference type="SAM" id="SignalP"/>
    </source>
</evidence>
<evidence type="ECO:0000313" key="3">
    <source>
        <dbReference type="EMBL" id="OWS71814.1"/>
    </source>
</evidence>
<protein>
    <recommendedName>
        <fullName evidence="2">EF-hand domain-containing protein</fullName>
    </recommendedName>
</protein>
<dbReference type="PROSITE" id="PS50222">
    <property type="entry name" value="EF_HAND_2"/>
    <property type="match status" value="1"/>
</dbReference>
<dbReference type="GO" id="GO:0005509">
    <property type="term" value="F:calcium ion binding"/>
    <property type="evidence" value="ECO:0007669"/>
    <property type="project" value="InterPro"/>
</dbReference>
<evidence type="ECO:0000313" key="4">
    <source>
        <dbReference type="Proteomes" id="UP000198104"/>
    </source>
</evidence>
<keyword evidence="1" id="KW-0732">Signal</keyword>
<feature type="chain" id="PRO_5013168787" description="EF-hand domain-containing protein" evidence="1">
    <location>
        <begin position="26"/>
        <end position="87"/>
    </location>
</feature>
<accession>A0A254PZU5</accession>
<dbReference type="InterPro" id="IPR002048">
    <property type="entry name" value="EF_hand_dom"/>
</dbReference>
<dbReference type="RefSeq" id="WP_088527217.1">
    <property type="nucleotide sequence ID" value="NZ_NGUO01000008.1"/>
</dbReference>
<dbReference type="InterPro" id="IPR011992">
    <property type="entry name" value="EF-hand-dom_pair"/>
</dbReference>
<sequence length="87" mass="9793">MYLSLKNLSALAALVICFTPMLSFADDTSRNKEIQERFTKCDANHDGKLTLNEAKGCMPRIYDNFSRIDAQSRGFVTIAEIQAMADR</sequence>
<proteinExistence type="predicted"/>
<reference evidence="3 4" key="1">
    <citation type="submission" date="2017-05" db="EMBL/GenBank/DDBJ databases">
        <title>Polynucleobacter sp. MWH-K35W1 isolated from the permanently anoxic monimolimnion of a meromictic lake.</title>
        <authorList>
            <person name="Hahn M.W."/>
        </authorList>
    </citation>
    <scope>NUCLEOTIDE SEQUENCE [LARGE SCALE GENOMIC DNA]</scope>
    <source>
        <strain evidence="3 4">MWH-K35W1</strain>
    </source>
</reference>
<keyword evidence="4" id="KW-1185">Reference proteome</keyword>
<dbReference type="Proteomes" id="UP000198104">
    <property type="component" value="Unassembled WGS sequence"/>
</dbReference>
<name>A0A254PZU5_9BURK</name>
<feature type="signal peptide" evidence="1">
    <location>
        <begin position="1"/>
        <end position="25"/>
    </location>
</feature>
<evidence type="ECO:0000259" key="2">
    <source>
        <dbReference type="PROSITE" id="PS50222"/>
    </source>
</evidence>
<dbReference type="Gene3D" id="1.10.238.10">
    <property type="entry name" value="EF-hand"/>
    <property type="match status" value="1"/>
</dbReference>